<name>A0A5P2XHF6_STRST</name>
<gene>
    <name evidence="2" type="ORF">CP982_39135</name>
</gene>
<proteinExistence type="predicted"/>
<feature type="transmembrane region" description="Helical" evidence="1">
    <location>
        <begin position="21"/>
        <end position="40"/>
    </location>
</feature>
<protein>
    <submittedName>
        <fullName evidence="2">Uncharacterized protein</fullName>
    </submittedName>
</protein>
<dbReference type="EMBL" id="CP023690">
    <property type="protein sequence ID" value="QEV63971.1"/>
    <property type="molecule type" value="Genomic_DNA"/>
</dbReference>
<dbReference type="Proteomes" id="UP000326505">
    <property type="component" value="Chromosome"/>
</dbReference>
<feature type="transmembrane region" description="Helical" evidence="1">
    <location>
        <begin position="46"/>
        <end position="64"/>
    </location>
</feature>
<keyword evidence="1" id="KW-1133">Transmembrane helix</keyword>
<organism evidence="2 3">
    <name type="scientific">Streptomyces spectabilis</name>
    <dbReference type="NCBI Taxonomy" id="68270"/>
    <lineage>
        <taxon>Bacteria</taxon>
        <taxon>Bacillati</taxon>
        <taxon>Actinomycetota</taxon>
        <taxon>Actinomycetes</taxon>
        <taxon>Kitasatosporales</taxon>
        <taxon>Streptomycetaceae</taxon>
        <taxon>Streptomyces</taxon>
    </lineage>
</organism>
<reference evidence="2 3" key="1">
    <citation type="submission" date="2017-09" db="EMBL/GenBank/DDBJ databases">
        <authorList>
            <person name="Lee N."/>
            <person name="Cho B.-K."/>
        </authorList>
    </citation>
    <scope>NUCLEOTIDE SEQUENCE [LARGE SCALE GENOMIC DNA]</scope>
    <source>
        <strain evidence="2 3">ATCC 27465</strain>
    </source>
</reference>
<keyword evidence="1" id="KW-0472">Membrane</keyword>
<evidence type="ECO:0000313" key="2">
    <source>
        <dbReference type="EMBL" id="QEV63971.1"/>
    </source>
</evidence>
<evidence type="ECO:0000313" key="3">
    <source>
        <dbReference type="Proteomes" id="UP000326505"/>
    </source>
</evidence>
<dbReference type="KEGG" id="sspb:CP982_39135"/>
<evidence type="ECO:0000256" key="1">
    <source>
        <dbReference type="SAM" id="Phobius"/>
    </source>
</evidence>
<keyword evidence="1" id="KW-0812">Transmembrane</keyword>
<dbReference type="AlphaFoldDB" id="A0A5P2XHF6"/>
<accession>A0A5P2XHF6</accession>
<sequence>MDMGRPGWTREQQAGIRFYTRITNILTLVFVVLFSTLAIATGRHRLWVVIGAVALFWACFTLFMKRTGKGQP</sequence>